<sequence length="71" mass="8033">MQEGKGNKLKFWRNGHVYFWTLVIWFLFVAPGLVSAKDDAEVIVGVVGSISMIYWGVRSFGKRIAAAYFGF</sequence>
<dbReference type="RefSeq" id="WP_187057200.1">
    <property type="nucleotide sequence ID" value="NZ_CP060412.1"/>
</dbReference>
<evidence type="ECO:0000313" key="3">
    <source>
        <dbReference type="Proteomes" id="UP000515873"/>
    </source>
</evidence>
<dbReference type="EMBL" id="CP060412">
    <property type="protein sequence ID" value="QNK01741.1"/>
    <property type="molecule type" value="Genomic_DNA"/>
</dbReference>
<dbReference type="Proteomes" id="UP000515873">
    <property type="component" value="Chromosome"/>
</dbReference>
<evidence type="ECO:0000256" key="1">
    <source>
        <dbReference type="SAM" id="Phobius"/>
    </source>
</evidence>
<feature type="transmembrane region" description="Helical" evidence="1">
    <location>
        <begin position="17"/>
        <end position="34"/>
    </location>
</feature>
<proteinExistence type="predicted"/>
<keyword evidence="1" id="KW-1133">Transmembrane helix</keyword>
<evidence type="ECO:0000313" key="2">
    <source>
        <dbReference type="EMBL" id="QNK01741.1"/>
    </source>
</evidence>
<accession>A0A7G8Q4N3</accession>
<reference evidence="2 3" key="1">
    <citation type="submission" date="2020-08" db="EMBL/GenBank/DDBJ databases">
        <title>Dyella sp. G9 isolated from forest soil.</title>
        <authorList>
            <person name="Fu J."/>
            <person name="Qiu L."/>
        </authorList>
    </citation>
    <scope>NUCLEOTIDE SEQUENCE [LARGE SCALE GENOMIC DNA]</scope>
    <source>
        <strain evidence="2 3">G9</strain>
    </source>
</reference>
<name>A0A7G8Q4N3_9GAMM</name>
<gene>
    <name evidence="2" type="ORF">H8F01_00745</name>
</gene>
<keyword evidence="1" id="KW-0812">Transmembrane</keyword>
<keyword evidence="1" id="KW-0472">Membrane</keyword>
<dbReference type="KEGG" id="dtl:H8F01_00745"/>
<dbReference type="AlphaFoldDB" id="A0A7G8Q4N3"/>
<feature type="transmembrane region" description="Helical" evidence="1">
    <location>
        <begin position="40"/>
        <end position="57"/>
    </location>
</feature>
<keyword evidence="3" id="KW-1185">Reference proteome</keyword>
<organism evidence="2 3">
    <name type="scientific">Dyella telluris</name>
    <dbReference type="NCBI Taxonomy" id="2763498"/>
    <lineage>
        <taxon>Bacteria</taxon>
        <taxon>Pseudomonadati</taxon>
        <taxon>Pseudomonadota</taxon>
        <taxon>Gammaproteobacteria</taxon>
        <taxon>Lysobacterales</taxon>
        <taxon>Rhodanobacteraceae</taxon>
        <taxon>Dyella</taxon>
    </lineage>
</organism>
<protein>
    <submittedName>
        <fullName evidence="2">Uncharacterized protein</fullName>
    </submittedName>
</protein>